<evidence type="ECO:0000259" key="7">
    <source>
        <dbReference type="Pfam" id="PF06271"/>
    </source>
</evidence>
<comment type="caution">
    <text evidence="8">The sequence shown here is derived from an EMBL/GenBank/DDBJ whole genome shotgun (WGS) entry which is preliminary data.</text>
</comment>
<keyword evidence="3 6" id="KW-0812">Transmembrane</keyword>
<dbReference type="AlphaFoldDB" id="A0A0G0ER88"/>
<feature type="domain" description="RDD" evidence="7">
    <location>
        <begin position="13"/>
        <end position="142"/>
    </location>
</feature>
<evidence type="ECO:0000256" key="3">
    <source>
        <dbReference type="ARBA" id="ARBA00022692"/>
    </source>
</evidence>
<dbReference type="PANTHER" id="PTHR36115">
    <property type="entry name" value="PROLINE-RICH ANTIGEN HOMOLOG-RELATED"/>
    <property type="match status" value="1"/>
</dbReference>
<organism evidence="8 9">
    <name type="scientific">candidate division CPR3 bacterium GW2011_GWF2_35_18</name>
    <dbReference type="NCBI Taxonomy" id="1618350"/>
    <lineage>
        <taxon>Bacteria</taxon>
        <taxon>Bacteria division CPR3</taxon>
    </lineage>
</organism>
<name>A0A0G0ER88_UNCC3</name>
<sequence length="183" mass="20862">MQSSIKQSQYQNAGFIVRFLAFLVDHLILWLPFLLISLFITLGSSSTSDLLVKLGILTLYYLIIQEILWLFYQTLTTSYWGGSLGKEAFNLTILNEKGEKLSLRDSLFRYVIGYTVSGLVFGLGFLWIIKDDQMRAWHDLLIGSKVVVKEKDYILGVLSLLGLVLVSSIFIFILVFKIVSFMN</sequence>
<dbReference type="EMBL" id="LBQB01000003">
    <property type="protein sequence ID" value="KKP69827.1"/>
    <property type="molecule type" value="Genomic_DNA"/>
</dbReference>
<evidence type="ECO:0000256" key="2">
    <source>
        <dbReference type="ARBA" id="ARBA00022475"/>
    </source>
</evidence>
<feature type="transmembrane region" description="Helical" evidence="6">
    <location>
        <begin position="153"/>
        <end position="176"/>
    </location>
</feature>
<keyword evidence="2" id="KW-1003">Cell membrane</keyword>
<dbReference type="InterPro" id="IPR051791">
    <property type="entry name" value="Pra-immunoreactive"/>
</dbReference>
<comment type="subcellular location">
    <subcellularLocation>
        <location evidence="1">Cell membrane</location>
        <topology evidence="1">Multi-pass membrane protein</topology>
    </subcellularLocation>
</comment>
<evidence type="ECO:0000313" key="9">
    <source>
        <dbReference type="Proteomes" id="UP000034581"/>
    </source>
</evidence>
<dbReference type="Pfam" id="PF06271">
    <property type="entry name" value="RDD"/>
    <property type="match status" value="1"/>
</dbReference>
<evidence type="ECO:0000256" key="4">
    <source>
        <dbReference type="ARBA" id="ARBA00022989"/>
    </source>
</evidence>
<gene>
    <name evidence="8" type="ORF">UR67_C0003G0106</name>
</gene>
<feature type="transmembrane region" description="Helical" evidence="6">
    <location>
        <begin position="107"/>
        <end position="129"/>
    </location>
</feature>
<evidence type="ECO:0000256" key="5">
    <source>
        <dbReference type="ARBA" id="ARBA00023136"/>
    </source>
</evidence>
<dbReference type="Proteomes" id="UP000034581">
    <property type="component" value="Unassembled WGS sequence"/>
</dbReference>
<keyword evidence="4 6" id="KW-1133">Transmembrane helix</keyword>
<evidence type="ECO:0000256" key="6">
    <source>
        <dbReference type="SAM" id="Phobius"/>
    </source>
</evidence>
<reference evidence="8 9" key="1">
    <citation type="journal article" date="2015" name="Nature">
        <title>rRNA introns, odd ribosomes, and small enigmatic genomes across a large radiation of phyla.</title>
        <authorList>
            <person name="Brown C.T."/>
            <person name="Hug L.A."/>
            <person name="Thomas B.C."/>
            <person name="Sharon I."/>
            <person name="Castelle C.J."/>
            <person name="Singh A."/>
            <person name="Wilkins M.J."/>
            <person name="Williams K.H."/>
            <person name="Banfield J.F."/>
        </authorList>
    </citation>
    <scope>NUCLEOTIDE SEQUENCE [LARGE SCALE GENOMIC DNA]</scope>
</reference>
<dbReference type="GO" id="GO:0005886">
    <property type="term" value="C:plasma membrane"/>
    <property type="evidence" value="ECO:0007669"/>
    <property type="project" value="UniProtKB-SubCell"/>
</dbReference>
<dbReference type="PANTHER" id="PTHR36115:SF4">
    <property type="entry name" value="MEMBRANE PROTEIN"/>
    <property type="match status" value="1"/>
</dbReference>
<accession>A0A0G0ER88</accession>
<evidence type="ECO:0000313" key="8">
    <source>
        <dbReference type="EMBL" id="KKP69827.1"/>
    </source>
</evidence>
<dbReference type="STRING" id="1618350.UR67_C0003G0106"/>
<feature type="transmembrane region" description="Helical" evidence="6">
    <location>
        <begin position="54"/>
        <end position="72"/>
    </location>
</feature>
<feature type="transmembrane region" description="Helical" evidence="6">
    <location>
        <begin position="20"/>
        <end position="42"/>
    </location>
</feature>
<keyword evidence="5 6" id="KW-0472">Membrane</keyword>
<protein>
    <submittedName>
        <fullName evidence="8">Rdd family protein</fullName>
    </submittedName>
</protein>
<evidence type="ECO:0000256" key="1">
    <source>
        <dbReference type="ARBA" id="ARBA00004651"/>
    </source>
</evidence>
<proteinExistence type="predicted"/>
<dbReference type="InterPro" id="IPR010432">
    <property type="entry name" value="RDD"/>
</dbReference>